<accession>A0A1U7D9M0</accession>
<dbReference type="KEGG" id="tpro:Ga0080559_TMP4006"/>
<keyword evidence="2" id="KW-1185">Reference proteome</keyword>
<evidence type="ECO:0008006" key="3">
    <source>
        <dbReference type="Google" id="ProtNLM"/>
    </source>
</evidence>
<evidence type="ECO:0000313" key="2">
    <source>
        <dbReference type="Proteomes" id="UP000186559"/>
    </source>
</evidence>
<gene>
    <name evidence="1" type="ORF">Ga0080559_TMP4006</name>
</gene>
<organism evidence="1 2">
    <name type="scientific">Salipiger profundus</name>
    <dbReference type="NCBI Taxonomy" id="1229727"/>
    <lineage>
        <taxon>Bacteria</taxon>
        <taxon>Pseudomonadati</taxon>
        <taxon>Pseudomonadota</taxon>
        <taxon>Alphaproteobacteria</taxon>
        <taxon>Rhodobacterales</taxon>
        <taxon>Roseobacteraceae</taxon>
        <taxon>Salipiger</taxon>
    </lineage>
</organism>
<name>A0A1U7D9M0_9RHOB</name>
<dbReference type="EMBL" id="CP014796">
    <property type="protein sequence ID" value="APX24802.1"/>
    <property type="molecule type" value="Genomic_DNA"/>
</dbReference>
<dbReference type="Proteomes" id="UP000186559">
    <property type="component" value="Chromosome"/>
</dbReference>
<proteinExistence type="predicted"/>
<dbReference type="AlphaFoldDB" id="A0A1U7D9M0"/>
<reference evidence="1 2" key="1">
    <citation type="submission" date="2016-03" db="EMBL/GenBank/DDBJ databases">
        <title>Deep-sea bacteria in the southern Pacific.</title>
        <authorList>
            <person name="Tang K."/>
        </authorList>
    </citation>
    <scope>NUCLEOTIDE SEQUENCE [LARGE SCALE GENOMIC DNA]</scope>
    <source>
        <strain evidence="1 2">JLT2016</strain>
    </source>
</reference>
<evidence type="ECO:0000313" key="1">
    <source>
        <dbReference type="EMBL" id="APX24802.1"/>
    </source>
</evidence>
<sequence length="98" mass="10500">MIAGVLGAGTLIAGGARASHLRRPRIEISGTLLHRRTEGPDDILLVTDDGTEWIVTLRDRRPETLAPGTRLSVSGRRIAGPFPDRMTAEALTIEDSTG</sequence>
<protein>
    <recommendedName>
        <fullName evidence="3">DUF5666 domain-containing protein</fullName>
    </recommendedName>
</protein>